<dbReference type="KEGG" id="spun:BFF78_29995"/>
<name>A0A1D7YGG7_9ACTN</name>
<keyword evidence="2" id="KW-1185">Reference proteome</keyword>
<dbReference type="Proteomes" id="UP000094960">
    <property type="component" value="Chromosome"/>
</dbReference>
<dbReference type="AlphaFoldDB" id="A0A1D7YGG7"/>
<evidence type="ECO:0000313" key="1">
    <source>
        <dbReference type="EMBL" id="AOR34718.1"/>
    </source>
</evidence>
<dbReference type="EMBL" id="CP017248">
    <property type="protein sequence ID" value="AOR34718.1"/>
    <property type="molecule type" value="Genomic_DNA"/>
</dbReference>
<proteinExistence type="predicted"/>
<sequence>MTDHKGKKIKDLVFVNCFLGGAEAWASSDMKNIDEALSAAMSDSELQSVIAQYYPGQKITSTKLPPHVVADNVTPKFFKNQAEALAEELFLNGVLGKKDPGQSVINLMLPRGIVLVDGFSPGFHPPPGTEEEHGRRKRALIKIDDDAADSTQGLGGYHGSVHVNHNGEDVTVYYAVGVFSEGNNGIAVFDGENGAWQNVVATFYHELNEARTDPDVEDAVRLNDDSKIGWYSDGGNGEIGDLPIKEVESTPNAPLTQVFKVVQLTQGNGTAPIQLMWSNKVHAPAQ</sequence>
<gene>
    <name evidence="1" type="ORF">BFF78_29995</name>
</gene>
<reference evidence="2" key="1">
    <citation type="submission" date="2016-09" db="EMBL/GenBank/DDBJ databases">
        <title>Streptomyces puniciscabiei strain:TW1S1 Genome sequencing and assembly.</title>
        <authorList>
            <person name="Kim M.-K."/>
            <person name="Kim S.B."/>
        </authorList>
    </citation>
    <scope>NUCLEOTIDE SEQUENCE [LARGE SCALE GENOMIC DNA]</scope>
    <source>
        <strain evidence="2">TW1S1</strain>
    </source>
</reference>
<protein>
    <submittedName>
        <fullName evidence="1">Uncharacterized protein</fullName>
    </submittedName>
</protein>
<evidence type="ECO:0000313" key="2">
    <source>
        <dbReference type="Proteomes" id="UP000094960"/>
    </source>
</evidence>
<accession>A0A1D7YGG7</accession>
<organism evidence="1 2">
    <name type="scientific">Streptomyces fodineus</name>
    <dbReference type="NCBI Taxonomy" id="1904616"/>
    <lineage>
        <taxon>Bacteria</taxon>
        <taxon>Bacillati</taxon>
        <taxon>Actinomycetota</taxon>
        <taxon>Actinomycetes</taxon>
        <taxon>Kitasatosporales</taxon>
        <taxon>Streptomycetaceae</taxon>
        <taxon>Streptomyces</taxon>
    </lineage>
</organism>